<name>A0ABQ2RQS8_9DEIO</name>
<accession>A0ABQ2RQS8</accession>
<reference evidence="2" key="1">
    <citation type="journal article" date="2019" name="Int. J. Syst. Evol. Microbiol.">
        <title>The Global Catalogue of Microorganisms (GCM) 10K type strain sequencing project: providing services to taxonomists for standard genome sequencing and annotation.</title>
        <authorList>
            <consortium name="The Broad Institute Genomics Platform"/>
            <consortium name="The Broad Institute Genome Sequencing Center for Infectious Disease"/>
            <person name="Wu L."/>
            <person name="Ma J."/>
        </authorList>
    </citation>
    <scope>NUCLEOTIDE SEQUENCE [LARGE SCALE GENOMIC DNA]</scope>
    <source>
        <strain evidence="2">JCM 31404</strain>
    </source>
</reference>
<keyword evidence="2" id="KW-1185">Reference proteome</keyword>
<dbReference type="Proteomes" id="UP000634308">
    <property type="component" value="Unassembled WGS sequence"/>
</dbReference>
<sequence length="88" mass="10421">MALAELNVKDFMIFQNLLPIMFENRNSELFSRDYNYHVNLVLKTCKMLNLARKSNIETDMNMNLADLSIARLLKKYIKRTSRVIIQHT</sequence>
<dbReference type="EMBL" id="BMQM01000012">
    <property type="protein sequence ID" value="GGR58503.1"/>
    <property type="molecule type" value="Genomic_DNA"/>
</dbReference>
<evidence type="ECO:0000313" key="2">
    <source>
        <dbReference type="Proteomes" id="UP000634308"/>
    </source>
</evidence>
<gene>
    <name evidence="1" type="ORF">GCM10008959_20220</name>
</gene>
<organism evidence="1 2">
    <name type="scientific">Deinococcus seoulensis</name>
    <dbReference type="NCBI Taxonomy" id="1837379"/>
    <lineage>
        <taxon>Bacteria</taxon>
        <taxon>Thermotogati</taxon>
        <taxon>Deinococcota</taxon>
        <taxon>Deinococci</taxon>
        <taxon>Deinococcales</taxon>
        <taxon>Deinococcaceae</taxon>
        <taxon>Deinococcus</taxon>
    </lineage>
</organism>
<comment type="caution">
    <text evidence="1">The sequence shown here is derived from an EMBL/GenBank/DDBJ whole genome shotgun (WGS) entry which is preliminary data.</text>
</comment>
<protein>
    <submittedName>
        <fullName evidence="1">Uncharacterized protein</fullName>
    </submittedName>
</protein>
<proteinExistence type="predicted"/>
<evidence type="ECO:0000313" key="1">
    <source>
        <dbReference type="EMBL" id="GGR58503.1"/>
    </source>
</evidence>